<reference evidence="7 8" key="1">
    <citation type="journal article" date="2020" name="ISME J.">
        <title>Comparative genomics reveals insights into cyanobacterial evolution and habitat adaptation.</title>
        <authorList>
            <person name="Chen M.Y."/>
            <person name="Teng W.K."/>
            <person name="Zhao L."/>
            <person name="Hu C.X."/>
            <person name="Zhou Y.K."/>
            <person name="Han B.P."/>
            <person name="Song L.R."/>
            <person name="Shu W.S."/>
        </authorList>
    </citation>
    <scope>NUCLEOTIDE SEQUENCE [LARGE SCALE GENOMIC DNA]</scope>
    <source>
        <strain evidence="7 8">FACHB-248</strain>
    </source>
</reference>
<dbReference type="PANTHER" id="PTHR43014">
    <property type="entry name" value="MERCURIC REDUCTASE"/>
    <property type="match status" value="1"/>
</dbReference>
<evidence type="ECO:0000259" key="6">
    <source>
        <dbReference type="Pfam" id="PF07992"/>
    </source>
</evidence>
<evidence type="ECO:0000256" key="1">
    <source>
        <dbReference type="ARBA" id="ARBA00001974"/>
    </source>
</evidence>
<dbReference type="InterPro" id="IPR004099">
    <property type="entry name" value="Pyr_nucl-diS_OxRdtase_dimer"/>
</dbReference>
<accession>A0ABR8GQE8</accession>
<name>A0ABR8GQE8_9CYAN</name>
<sequence>MTIDYDVVIIGGSLAGRNAALAATNLHATVALVEPKVNLGFIYHYALGEIGKLAQRVDAAANFGIHFYGDTAQDYLNGRIPTTVFSEKCQISVEWQEAMLYARGVVSNLQEQNSLAILAAKGVDVIIGSGEFVLSPHLAFAVNKRQLHARTYLIASGSRPAIPEIEGLQSTGFFTLSNIWQALGEFSTLPKNWVIIGGVPQSVEVAQTLTRLGCSVTLVVKHPYILPNLDPEIIQLLQGQLEADGVRLLTQTTVTQVRRIDNKKWVQAGDKAIETDEILVAIAQQPNIESLNLAAVGVKWHQHRLIVNDKLQTTNRHIYACGDVIGGYEFVNIANYEAKIALKNALFFPVSKVNYQCVPWGLFSYPMLAQVGLTEKQAKCRYIQDEVLVLRQYFKILTAAQISEETTGICKLIVHRNGEILGASLLGAEAGELINIIALAISQKIKINQLANLSFVYPGFSEIIEQTAQEWERQKLNSNIGLQDFLEGFFHFRRNWNV</sequence>
<evidence type="ECO:0000313" key="7">
    <source>
        <dbReference type="EMBL" id="MBD2605568.1"/>
    </source>
</evidence>
<dbReference type="InterPro" id="IPR016156">
    <property type="entry name" value="FAD/NAD-linked_Rdtase_dimer_sf"/>
</dbReference>
<keyword evidence="8" id="KW-1185">Reference proteome</keyword>
<dbReference type="PRINTS" id="PR00411">
    <property type="entry name" value="PNDRDTASEI"/>
</dbReference>
<dbReference type="SUPFAM" id="SSF55424">
    <property type="entry name" value="FAD/NAD-linked reductases, dimerisation (C-terminal) domain"/>
    <property type="match status" value="1"/>
</dbReference>
<feature type="domain" description="Pyridine nucleotide-disulphide oxidoreductase dimerisation" evidence="5">
    <location>
        <begin position="358"/>
        <end position="466"/>
    </location>
</feature>
<dbReference type="InterPro" id="IPR023753">
    <property type="entry name" value="FAD/NAD-binding_dom"/>
</dbReference>
<dbReference type="InterPro" id="IPR036188">
    <property type="entry name" value="FAD/NAD-bd_sf"/>
</dbReference>
<dbReference type="PIRSF" id="PIRSF000350">
    <property type="entry name" value="Mercury_reductase_MerA"/>
    <property type="match status" value="1"/>
</dbReference>
<keyword evidence="3" id="KW-0285">Flavoprotein</keyword>
<evidence type="ECO:0000256" key="4">
    <source>
        <dbReference type="ARBA" id="ARBA00022827"/>
    </source>
</evidence>
<dbReference type="Pfam" id="PF02852">
    <property type="entry name" value="Pyr_redox_dim"/>
    <property type="match status" value="1"/>
</dbReference>
<dbReference type="SUPFAM" id="SSF51905">
    <property type="entry name" value="FAD/NAD(P)-binding domain"/>
    <property type="match status" value="1"/>
</dbReference>
<evidence type="ECO:0000256" key="3">
    <source>
        <dbReference type="ARBA" id="ARBA00022630"/>
    </source>
</evidence>
<dbReference type="Gene3D" id="3.50.50.60">
    <property type="entry name" value="FAD/NAD(P)-binding domain"/>
    <property type="match status" value="2"/>
</dbReference>
<protein>
    <submittedName>
        <fullName evidence="7">NAD(P)/FAD-dependent oxidoreductase</fullName>
    </submittedName>
</protein>
<evidence type="ECO:0000259" key="5">
    <source>
        <dbReference type="Pfam" id="PF02852"/>
    </source>
</evidence>
<dbReference type="InterPro" id="IPR001100">
    <property type="entry name" value="Pyr_nuc-diS_OxRdtase"/>
</dbReference>
<dbReference type="PRINTS" id="PR00368">
    <property type="entry name" value="FADPNR"/>
</dbReference>
<comment type="similarity">
    <text evidence="2">Belongs to the class-I pyridine nucleotide-disulfide oxidoreductase family.</text>
</comment>
<dbReference type="Gene3D" id="3.30.390.30">
    <property type="match status" value="1"/>
</dbReference>
<comment type="caution">
    <text evidence="7">The sequence shown here is derived from an EMBL/GenBank/DDBJ whole genome shotgun (WGS) entry which is preliminary data.</text>
</comment>
<proteinExistence type="inferred from homology"/>
<dbReference type="PANTHER" id="PTHR43014:SF4">
    <property type="entry name" value="PYRIDINE NUCLEOTIDE-DISULFIDE OXIDOREDUCTASE RCLA-RELATED"/>
    <property type="match status" value="1"/>
</dbReference>
<dbReference type="EMBL" id="JACJTA010000025">
    <property type="protein sequence ID" value="MBD2605568.1"/>
    <property type="molecule type" value="Genomic_DNA"/>
</dbReference>
<gene>
    <name evidence="7" type="ORF">H6G81_13755</name>
</gene>
<dbReference type="Pfam" id="PF07992">
    <property type="entry name" value="Pyr_redox_2"/>
    <property type="match status" value="1"/>
</dbReference>
<evidence type="ECO:0000313" key="8">
    <source>
        <dbReference type="Proteomes" id="UP000660380"/>
    </source>
</evidence>
<dbReference type="Proteomes" id="UP000660380">
    <property type="component" value="Unassembled WGS sequence"/>
</dbReference>
<organism evidence="7 8">
    <name type="scientific">Scytonema hofmannii FACHB-248</name>
    <dbReference type="NCBI Taxonomy" id="1842502"/>
    <lineage>
        <taxon>Bacteria</taxon>
        <taxon>Bacillati</taxon>
        <taxon>Cyanobacteriota</taxon>
        <taxon>Cyanophyceae</taxon>
        <taxon>Nostocales</taxon>
        <taxon>Scytonemataceae</taxon>
        <taxon>Scytonema</taxon>
    </lineage>
</organism>
<dbReference type="RefSeq" id="WP_029636374.1">
    <property type="nucleotide sequence ID" value="NZ_JACJTA010000025.1"/>
</dbReference>
<evidence type="ECO:0000256" key="2">
    <source>
        <dbReference type="ARBA" id="ARBA00007532"/>
    </source>
</evidence>
<comment type="cofactor">
    <cofactor evidence="1">
        <name>FAD</name>
        <dbReference type="ChEBI" id="CHEBI:57692"/>
    </cofactor>
</comment>
<keyword evidence="4" id="KW-0274">FAD</keyword>
<feature type="domain" description="FAD/NAD(P)-binding" evidence="6">
    <location>
        <begin position="5"/>
        <end position="337"/>
    </location>
</feature>